<feature type="region of interest" description="Disordered" evidence="1">
    <location>
        <begin position="1"/>
        <end position="24"/>
    </location>
</feature>
<feature type="region of interest" description="Disordered" evidence="1">
    <location>
        <begin position="101"/>
        <end position="123"/>
    </location>
</feature>
<reference evidence="2 3" key="1">
    <citation type="submission" date="2014-03" db="EMBL/GenBank/DDBJ databases">
        <title>Bradyrhizobium valentinum sp. nov., isolated from effective nodules of Lupinus mariae-josephae, a lupine endemic of basic-lime soils in Eastern Spain.</title>
        <authorList>
            <person name="Duran D."/>
            <person name="Rey L."/>
            <person name="Navarro A."/>
            <person name="Busquets A."/>
            <person name="Imperial J."/>
            <person name="Ruiz-Argueso T."/>
        </authorList>
    </citation>
    <scope>NUCLEOTIDE SEQUENCE [LARGE SCALE GENOMIC DNA]</scope>
    <source>
        <strain evidence="2 3">LmjM3</strain>
    </source>
</reference>
<evidence type="ECO:0000256" key="1">
    <source>
        <dbReference type="SAM" id="MobiDB-lite"/>
    </source>
</evidence>
<dbReference type="Proteomes" id="UP000051913">
    <property type="component" value="Unassembled WGS sequence"/>
</dbReference>
<accession>A0A0R3LG46</accession>
<gene>
    <name evidence="2" type="ORF">CP49_01510</name>
</gene>
<name>A0A0R3LG46_9BRAD</name>
<dbReference type="RefSeq" id="WP_057851007.1">
    <property type="nucleotide sequence ID" value="NZ_LLXX01000101.1"/>
</dbReference>
<evidence type="ECO:0000313" key="3">
    <source>
        <dbReference type="Proteomes" id="UP000051913"/>
    </source>
</evidence>
<dbReference type="EMBL" id="LLXX01000101">
    <property type="protein sequence ID" value="KRR06810.1"/>
    <property type="molecule type" value="Genomic_DNA"/>
</dbReference>
<evidence type="ECO:0000313" key="2">
    <source>
        <dbReference type="EMBL" id="KRR06810.1"/>
    </source>
</evidence>
<keyword evidence="3" id="KW-1185">Reference proteome</keyword>
<comment type="caution">
    <text evidence="2">The sequence shown here is derived from an EMBL/GenBank/DDBJ whole genome shotgun (WGS) entry which is preliminary data.</text>
</comment>
<proteinExistence type="predicted"/>
<organism evidence="2 3">
    <name type="scientific">Bradyrhizobium valentinum</name>
    <dbReference type="NCBI Taxonomy" id="1518501"/>
    <lineage>
        <taxon>Bacteria</taxon>
        <taxon>Pseudomonadati</taxon>
        <taxon>Pseudomonadota</taxon>
        <taxon>Alphaproteobacteria</taxon>
        <taxon>Hyphomicrobiales</taxon>
        <taxon>Nitrobacteraceae</taxon>
        <taxon>Bradyrhizobium</taxon>
    </lineage>
</organism>
<dbReference type="AlphaFoldDB" id="A0A0R3LG46"/>
<sequence length="123" mass="13031">MPSGGPADGGDGGLAGAGHRRKGPLETIIVKPGQMLLQDRGGAFVRLQDRCAKLHAGAAKEFELGAAFLPRIEPVDFAGDPEHSQPVGIVQRHRIAQDCQMPGTQRAGKPRHSMNLETHPGRA</sequence>
<protein>
    <submittedName>
        <fullName evidence="2">Uncharacterized protein</fullName>
    </submittedName>
</protein>
<feature type="compositionally biased region" description="Gly residues" evidence="1">
    <location>
        <begin position="1"/>
        <end position="16"/>
    </location>
</feature>